<dbReference type="SMART" id="SM00028">
    <property type="entry name" value="TPR"/>
    <property type="match status" value="4"/>
</dbReference>
<feature type="repeat" description="TPR" evidence="1">
    <location>
        <begin position="300"/>
        <end position="333"/>
    </location>
</feature>
<dbReference type="AlphaFoldDB" id="A0A2S2E758"/>
<dbReference type="Gene3D" id="1.25.40.10">
    <property type="entry name" value="Tetratricopeptide repeat domain"/>
    <property type="match status" value="1"/>
</dbReference>
<dbReference type="PANTHER" id="PTHR44809">
    <property type="match status" value="1"/>
</dbReference>
<dbReference type="InterPro" id="IPR011990">
    <property type="entry name" value="TPR-like_helical_dom_sf"/>
</dbReference>
<sequence length="385" mass="44690">MTHPMIVGVLLVFLLGCETTNTHRYAEMDAGFQDRFFEGYQEVAIETEEQVFAISPSMVRFIEQRRRYAESPKEQVQELVKGIFGRANMNLVYNSTANNTASQTFAQGQANCLSMTIMTYALADYAGMQVHFQQVEVPEFWERRDGVSLLNGHVNLRIYPGDDSRYMYFSRPGLEVDFDPSEYRDVFESEKISKQRVLAMFYNNKAADALVKDDYVTAYAYLKRALMTDPELPEGWVNLGVLYRYNHLLGEAEAAYHQALNLAPNHTALENLALLYQMTGRDEQAEVMLARIERQRQDNPYYHFLLGEIALDESHPKEAIDHYRDALKLDRNKHVFYFGLARAFAELGNMDATRRYLKKARQYADYQDEERRYDNKLNLLSRVSL</sequence>
<dbReference type="KEGG" id="salh:HMF8227_02618"/>
<dbReference type="InterPro" id="IPR019734">
    <property type="entry name" value="TPR_rpt"/>
</dbReference>
<dbReference type="PANTHER" id="PTHR44809:SF1">
    <property type="entry name" value="PROTEIN O-MANNOSYL-TRANSFERASE TMTC1"/>
    <property type="match status" value="1"/>
</dbReference>
<dbReference type="Proteomes" id="UP000245728">
    <property type="component" value="Chromosome"/>
</dbReference>
<dbReference type="EMBL" id="CP029347">
    <property type="protein sequence ID" value="AWL13070.1"/>
    <property type="molecule type" value="Genomic_DNA"/>
</dbReference>
<keyword evidence="1" id="KW-0802">TPR repeat</keyword>
<name>A0A2S2E758_9ALTE</name>
<evidence type="ECO:0000313" key="2">
    <source>
        <dbReference type="EMBL" id="AWL13070.1"/>
    </source>
</evidence>
<gene>
    <name evidence="2" type="ORF">HMF8227_02618</name>
</gene>
<feature type="repeat" description="TPR" evidence="1">
    <location>
        <begin position="233"/>
        <end position="266"/>
    </location>
</feature>
<reference evidence="2" key="1">
    <citation type="submission" date="2018-05" db="EMBL/GenBank/DDBJ databases">
        <title>Salinimonas sp. HMF8227 Genome sequencing and assembly.</title>
        <authorList>
            <person name="Kang H."/>
            <person name="Kang J."/>
            <person name="Cha I."/>
            <person name="Kim H."/>
            <person name="Joh K."/>
        </authorList>
    </citation>
    <scope>NUCLEOTIDE SEQUENCE [LARGE SCALE GENOMIC DNA]</scope>
    <source>
        <strain evidence="2">HMF8227</strain>
    </source>
</reference>
<protein>
    <submittedName>
        <fullName evidence="2">Uncharacterized protein</fullName>
    </submittedName>
</protein>
<keyword evidence="3" id="KW-1185">Reference proteome</keyword>
<organism evidence="2 3">
    <name type="scientific">Saliniradius amylolyticus</name>
    <dbReference type="NCBI Taxonomy" id="2183582"/>
    <lineage>
        <taxon>Bacteria</taxon>
        <taxon>Pseudomonadati</taxon>
        <taxon>Pseudomonadota</taxon>
        <taxon>Gammaproteobacteria</taxon>
        <taxon>Alteromonadales</taxon>
        <taxon>Alteromonadaceae</taxon>
        <taxon>Saliniradius</taxon>
    </lineage>
</organism>
<proteinExistence type="predicted"/>
<evidence type="ECO:0000256" key="1">
    <source>
        <dbReference type="PROSITE-ProRule" id="PRU00339"/>
    </source>
</evidence>
<evidence type="ECO:0000313" key="3">
    <source>
        <dbReference type="Proteomes" id="UP000245728"/>
    </source>
</evidence>
<dbReference type="SUPFAM" id="SSF48452">
    <property type="entry name" value="TPR-like"/>
    <property type="match status" value="1"/>
</dbReference>
<dbReference type="InterPro" id="IPR052943">
    <property type="entry name" value="TMTC_O-mannosyl-trnsfr"/>
</dbReference>
<dbReference type="PROSITE" id="PS50005">
    <property type="entry name" value="TPR"/>
    <property type="match status" value="2"/>
</dbReference>
<accession>A0A2S2E758</accession>
<dbReference type="Pfam" id="PF14559">
    <property type="entry name" value="TPR_19"/>
    <property type="match status" value="1"/>
</dbReference>